<sequence length="73" mass="7993">YRVLGHVAQPATADAVRNGLIEGVELDSTLKPEFCDACTQAKAARKSFPEKTKNHSTKYGELIHLDLWGPAQV</sequence>
<dbReference type="EMBL" id="KV450178">
    <property type="protein sequence ID" value="OAX30621.1"/>
    <property type="molecule type" value="Genomic_DNA"/>
</dbReference>
<organism evidence="1 2">
    <name type="scientific">Rhizopogon vinicolor AM-OR11-026</name>
    <dbReference type="NCBI Taxonomy" id="1314800"/>
    <lineage>
        <taxon>Eukaryota</taxon>
        <taxon>Fungi</taxon>
        <taxon>Dikarya</taxon>
        <taxon>Basidiomycota</taxon>
        <taxon>Agaricomycotina</taxon>
        <taxon>Agaricomycetes</taxon>
        <taxon>Agaricomycetidae</taxon>
        <taxon>Boletales</taxon>
        <taxon>Suillineae</taxon>
        <taxon>Rhizopogonaceae</taxon>
        <taxon>Rhizopogon</taxon>
    </lineage>
</organism>
<dbReference type="OrthoDB" id="7691805at2759"/>
<proteinExistence type="predicted"/>
<keyword evidence="2" id="KW-1185">Reference proteome</keyword>
<dbReference type="InParanoid" id="A0A1B7MDE7"/>
<feature type="non-terminal residue" evidence="1">
    <location>
        <position position="73"/>
    </location>
</feature>
<feature type="non-terminal residue" evidence="1">
    <location>
        <position position="1"/>
    </location>
</feature>
<accession>A0A1B7MDE7</accession>
<evidence type="ECO:0000313" key="2">
    <source>
        <dbReference type="Proteomes" id="UP000092154"/>
    </source>
</evidence>
<protein>
    <recommendedName>
        <fullName evidence="3">GAG-pre-integrase domain-containing protein</fullName>
    </recommendedName>
</protein>
<evidence type="ECO:0000313" key="1">
    <source>
        <dbReference type="EMBL" id="OAX30621.1"/>
    </source>
</evidence>
<dbReference type="Proteomes" id="UP000092154">
    <property type="component" value="Unassembled WGS sequence"/>
</dbReference>
<reference evidence="1 2" key="1">
    <citation type="submission" date="2016-06" db="EMBL/GenBank/DDBJ databases">
        <title>Comparative genomics of the ectomycorrhizal sister species Rhizopogon vinicolor and Rhizopogon vesiculosus (Basidiomycota: Boletales) reveals a divergence of the mating type B locus.</title>
        <authorList>
            <consortium name="DOE Joint Genome Institute"/>
            <person name="Mujic A.B."/>
            <person name="Kuo A."/>
            <person name="Tritt A."/>
            <person name="Lipzen A."/>
            <person name="Chen C."/>
            <person name="Johnson J."/>
            <person name="Sharma A."/>
            <person name="Barry K."/>
            <person name="Grigoriev I.V."/>
            <person name="Spatafora J.W."/>
        </authorList>
    </citation>
    <scope>NUCLEOTIDE SEQUENCE [LARGE SCALE GENOMIC DNA]</scope>
    <source>
        <strain evidence="1 2">AM-OR11-026</strain>
    </source>
</reference>
<dbReference type="AlphaFoldDB" id="A0A1B7MDE7"/>
<dbReference type="STRING" id="1314800.A0A1B7MDE7"/>
<gene>
    <name evidence="1" type="ORF">K503DRAFT_669746</name>
</gene>
<name>A0A1B7MDE7_9AGAM</name>
<evidence type="ECO:0008006" key="3">
    <source>
        <dbReference type="Google" id="ProtNLM"/>
    </source>
</evidence>